<dbReference type="PANTHER" id="PTHR13148:SF0">
    <property type="entry name" value="POST-GPI ATTACHMENT TO PROTEINS FACTOR 3"/>
    <property type="match status" value="1"/>
</dbReference>
<proteinExistence type="inferred from homology"/>
<dbReference type="InterPro" id="IPR007217">
    <property type="entry name" value="Per1-like"/>
</dbReference>
<comment type="function">
    <text evidence="7">Involved in the lipid remodeling steps of GPI-anchor maturation.</text>
</comment>
<protein>
    <recommendedName>
        <fullName evidence="7">Post-GPI attachment to proteins factor 3</fullName>
    </recommendedName>
</protein>
<evidence type="ECO:0000256" key="3">
    <source>
        <dbReference type="ARBA" id="ARBA00022692"/>
    </source>
</evidence>
<organism evidence="9 10">
    <name type="scientific">Chlamydomonas incerta</name>
    <dbReference type="NCBI Taxonomy" id="51695"/>
    <lineage>
        <taxon>Eukaryota</taxon>
        <taxon>Viridiplantae</taxon>
        <taxon>Chlorophyta</taxon>
        <taxon>core chlorophytes</taxon>
        <taxon>Chlorophyceae</taxon>
        <taxon>CS clade</taxon>
        <taxon>Chlamydomonadales</taxon>
        <taxon>Chlamydomonadaceae</taxon>
        <taxon>Chlamydomonas</taxon>
    </lineage>
</organism>
<keyword evidence="2 7" id="KW-0337">GPI-anchor biosynthesis</keyword>
<dbReference type="EMBL" id="JAEHOC010000051">
    <property type="protein sequence ID" value="KAG2425933.1"/>
    <property type="molecule type" value="Genomic_DNA"/>
</dbReference>
<keyword evidence="7" id="KW-0333">Golgi apparatus</keyword>
<evidence type="ECO:0000256" key="6">
    <source>
        <dbReference type="ARBA" id="ARBA00023136"/>
    </source>
</evidence>
<evidence type="ECO:0000313" key="10">
    <source>
        <dbReference type="Proteomes" id="UP000650467"/>
    </source>
</evidence>
<dbReference type="OrthoDB" id="419770at2759"/>
<feature type="transmembrane region" description="Helical" evidence="7">
    <location>
        <begin position="260"/>
        <end position="279"/>
    </location>
</feature>
<comment type="similarity">
    <text evidence="7">Belongs to the PGAP3 family.</text>
</comment>
<dbReference type="GO" id="GO:0006506">
    <property type="term" value="P:GPI anchor biosynthetic process"/>
    <property type="evidence" value="ECO:0007669"/>
    <property type="project" value="UniProtKB-KW"/>
</dbReference>
<evidence type="ECO:0000313" key="9">
    <source>
        <dbReference type="EMBL" id="KAG2425933.1"/>
    </source>
</evidence>
<accession>A0A835SET8</accession>
<comment type="caution">
    <text evidence="7">Lacks conserved residue(s) required for the propagation of feature annotation.</text>
</comment>
<keyword evidence="10" id="KW-1185">Reference proteome</keyword>
<keyword evidence="3 7" id="KW-0812">Transmembrane</keyword>
<feature type="compositionally biased region" description="Gly residues" evidence="8">
    <location>
        <begin position="132"/>
        <end position="142"/>
    </location>
</feature>
<keyword evidence="5 7" id="KW-1133">Transmembrane helix</keyword>
<dbReference type="GO" id="GO:0005789">
    <property type="term" value="C:endoplasmic reticulum membrane"/>
    <property type="evidence" value="ECO:0007669"/>
    <property type="project" value="TreeGrafter"/>
</dbReference>
<reference evidence="9" key="1">
    <citation type="journal article" date="2020" name="bioRxiv">
        <title>Comparative genomics of Chlamydomonas.</title>
        <authorList>
            <person name="Craig R.J."/>
            <person name="Hasan A.R."/>
            <person name="Ness R.W."/>
            <person name="Keightley P.D."/>
        </authorList>
    </citation>
    <scope>NUCLEOTIDE SEQUENCE</scope>
    <source>
        <strain evidence="9">SAG 7.73</strain>
    </source>
</reference>
<evidence type="ECO:0000256" key="5">
    <source>
        <dbReference type="ARBA" id="ARBA00022989"/>
    </source>
</evidence>
<name>A0A835SET8_CHLIN</name>
<feature type="signal peptide" evidence="7">
    <location>
        <begin position="1"/>
        <end position="25"/>
    </location>
</feature>
<keyword evidence="4 7" id="KW-0732">Signal</keyword>
<dbReference type="AlphaFoldDB" id="A0A835SET8"/>
<evidence type="ECO:0000256" key="2">
    <source>
        <dbReference type="ARBA" id="ARBA00022502"/>
    </source>
</evidence>
<feature type="region of interest" description="Disordered" evidence="8">
    <location>
        <begin position="117"/>
        <end position="147"/>
    </location>
</feature>
<comment type="caution">
    <text evidence="9">The sequence shown here is derived from an EMBL/GenBank/DDBJ whole genome shotgun (WGS) entry which is preliminary data.</text>
</comment>
<dbReference type="Proteomes" id="UP000650467">
    <property type="component" value="Unassembled WGS sequence"/>
</dbReference>
<sequence>MYHGCPCVLLGTILAILLCLEPSVASSGDRSWAFQSCLQHCTSSGCTRLPHVPVSEQQGLGTHSCPAACADKGQASQPGAAGGSLVPLPLRLFRWSCEDDCKYHCMEVVEAWKARVGGPQGDGGHDGSGRSSSGGRGGGGGPQRPRLPVEKYYGKWPFRRVAGMQELVSVLASLANLAAHALCLARLRARVGQSGSTAQPLPAASAGAALTRAPGVGPDGPLCRLPYPFMGLWTIYSVLHMNAWLWSALFHCRDTRTTERLDYCSAIAVVAAGLAAALARTLWGRTRRRRLAAVSAVGCVLVGLAAHLRYMLTVKFDYGWNMQVCVVAGVVTALLWLAWVWAVRHPARRRMTAFLLLAHAAMMLEVLDFPPPVASGRLIDAHAAWHWATVPLTALFYSWLQADADWCQAGQAQGGQGGAGIGEAGARAGDAAGAGGEMVEAGKHKAV</sequence>
<evidence type="ECO:0000256" key="8">
    <source>
        <dbReference type="SAM" id="MobiDB-lite"/>
    </source>
</evidence>
<dbReference type="GO" id="GO:0016788">
    <property type="term" value="F:hydrolase activity, acting on ester bonds"/>
    <property type="evidence" value="ECO:0007669"/>
    <property type="project" value="TreeGrafter"/>
</dbReference>
<keyword evidence="6 7" id="KW-0472">Membrane</keyword>
<evidence type="ECO:0000256" key="4">
    <source>
        <dbReference type="ARBA" id="ARBA00022729"/>
    </source>
</evidence>
<feature type="transmembrane region" description="Helical" evidence="7">
    <location>
        <begin position="318"/>
        <end position="342"/>
    </location>
</feature>
<dbReference type="GO" id="GO:0000139">
    <property type="term" value="C:Golgi membrane"/>
    <property type="evidence" value="ECO:0007669"/>
    <property type="project" value="UniProtKB-SubCell"/>
</dbReference>
<feature type="chain" id="PRO_5033092865" description="Post-GPI attachment to proteins factor 3" evidence="7">
    <location>
        <begin position="26"/>
        <end position="447"/>
    </location>
</feature>
<comment type="subcellular location">
    <subcellularLocation>
        <location evidence="1">Endomembrane system</location>
        <topology evidence="1">Multi-pass membrane protein</topology>
    </subcellularLocation>
    <subcellularLocation>
        <location evidence="7">Golgi apparatus membrane</location>
        <topology evidence="7">Multi-pass membrane protein</topology>
    </subcellularLocation>
</comment>
<evidence type="ECO:0000256" key="1">
    <source>
        <dbReference type="ARBA" id="ARBA00004127"/>
    </source>
</evidence>
<dbReference type="PANTHER" id="PTHR13148">
    <property type="entry name" value="PER1-RELATED"/>
    <property type="match status" value="1"/>
</dbReference>
<gene>
    <name evidence="9" type="ORF">HXX76_013307</name>
</gene>
<evidence type="ECO:0000256" key="7">
    <source>
        <dbReference type="RuleBase" id="RU365066"/>
    </source>
</evidence>
<feature type="transmembrane region" description="Helical" evidence="7">
    <location>
        <begin position="291"/>
        <end position="312"/>
    </location>
</feature>
<dbReference type="Pfam" id="PF04080">
    <property type="entry name" value="Per1"/>
    <property type="match status" value="1"/>
</dbReference>